<dbReference type="Proteomes" id="UP001529338">
    <property type="component" value="Unassembled WGS sequence"/>
</dbReference>
<dbReference type="Pfam" id="PF12697">
    <property type="entry name" value="Abhydrolase_6"/>
    <property type="match status" value="1"/>
</dbReference>
<evidence type="ECO:0000313" key="3">
    <source>
        <dbReference type="Proteomes" id="UP001529338"/>
    </source>
</evidence>
<organism evidence="2 3">
    <name type="scientific">Cellulomonas alba</name>
    <dbReference type="NCBI Taxonomy" id="3053467"/>
    <lineage>
        <taxon>Bacteria</taxon>
        <taxon>Bacillati</taxon>
        <taxon>Actinomycetota</taxon>
        <taxon>Actinomycetes</taxon>
        <taxon>Micrococcales</taxon>
        <taxon>Cellulomonadaceae</taxon>
        <taxon>Cellulomonas</taxon>
    </lineage>
</organism>
<evidence type="ECO:0000259" key="1">
    <source>
        <dbReference type="Pfam" id="PF12697"/>
    </source>
</evidence>
<gene>
    <name evidence="2" type="ORF">QRT04_00965</name>
</gene>
<protein>
    <submittedName>
        <fullName evidence="2">Alpha/beta fold hydrolase</fullName>
    </submittedName>
</protein>
<dbReference type="InterPro" id="IPR029058">
    <property type="entry name" value="AB_hydrolase_fold"/>
</dbReference>
<sequence>MRLITSTDGTSIALEEHGTRGDGPAAVLLGGAFNDRSRLRPLAEALGTRLLAVTVDRRARGDSTDATATASGAVERELDDVAAIVADLGGSVALVGFSSGAQLALAAAAAGVVPAAVVAIEPPFLPAGAPPRADRSTDLERLVAEGRPDDAVVLFQREVIGMPADVVEGIRRAPFWPALVAIAPSLVYDAAVTARYADPATLRDPAAPVVVVRGRDSTPFLAAAADHAVSAIPGARLELVDGVNHEPDLAQVADVVAVTLGR</sequence>
<evidence type="ECO:0000313" key="2">
    <source>
        <dbReference type="EMBL" id="MDM7853486.1"/>
    </source>
</evidence>
<feature type="domain" description="AB hydrolase-1" evidence="1">
    <location>
        <begin position="27"/>
        <end position="257"/>
    </location>
</feature>
<name>A0ABT7SBH0_9CELL</name>
<proteinExistence type="predicted"/>
<keyword evidence="3" id="KW-1185">Reference proteome</keyword>
<dbReference type="Gene3D" id="3.40.50.1820">
    <property type="entry name" value="alpha/beta hydrolase"/>
    <property type="match status" value="1"/>
</dbReference>
<dbReference type="EMBL" id="JAUCGQ010000001">
    <property type="protein sequence ID" value="MDM7853486.1"/>
    <property type="molecule type" value="Genomic_DNA"/>
</dbReference>
<dbReference type="SUPFAM" id="SSF53474">
    <property type="entry name" value="alpha/beta-Hydrolases"/>
    <property type="match status" value="1"/>
</dbReference>
<keyword evidence="2" id="KW-0378">Hydrolase</keyword>
<reference evidence="2 3" key="1">
    <citation type="submission" date="2023-06" db="EMBL/GenBank/DDBJ databases">
        <title>Cellulomonas sp. MW4 Whole genome sequence.</title>
        <authorList>
            <person name="Park S."/>
        </authorList>
    </citation>
    <scope>NUCLEOTIDE SEQUENCE [LARGE SCALE GENOMIC DNA]</scope>
    <source>
        <strain evidence="2 3">MW4</strain>
    </source>
</reference>
<dbReference type="GO" id="GO:0016787">
    <property type="term" value="F:hydrolase activity"/>
    <property type="evidence" value="ECO:0007669"/>
    <property type="project" value="UniProtKB-KW"/>
</dbReference>
<dbReference type="InterPro" id="IPR000073">
    <property type="entry name" value="AB_hydrolase_1"/>
</dbReference>
<accession>A0ABT7SBH0</accession>
<comment type="caution">
    <text evidence="2">The sequence shown here is derived from an EMBL/GenBank/DDBJ whole genome shotgun (WGS) entry which is preliminary data.</text>
</comment>
<dbReference type="RefSeq" id="WP_289453008.1">
    <property type="nucleotide sequence ID" value="NZ_JAUCGQ010000001.1"/>
</dbReference>